<dbReference type="SUPFAM" id="SSF56349">
    <property type="entry name" value="DNA breaking-rejoining enzymes"/>
    <property type="match status" value="1"/>
</dbReference>
<dbReference type="AlphaFoldDB" id="A0A913XRL4"/>
<dbReference type="GO" id="GO:0006310">
    <property type="term" value="P:DNA recombination"/>
    <property type="evidence" value="ECO:0007669"/>
    <property type="project" value="UniProtKB-KW"/>
</dbReference>
<evidence type="ECO:0008006" key="4">
    <source>
        <dbReference type="Google" id="ProtNLM"/>
    </source>
</evidence>
<evidence type="ECO:0000256" key="1">
    <source>
        <dbReference type="ARBA" id="ARBA00023172"/>
    </source>
</evidence>
<dbReference type="Proteomes" id="UP000887567">
    <property type="component" value="Unplaced"/>
</dbReference>
<name>A0A913XRL4_EXADI</name>
<proteinExistence type="predicted"/>
<keyword evidence="1" id="KW-0233">DNA recombination</keyword>
<evidence type="ECO:0000313" key="3">
    <source>
        <dbReference type="Proteomes" id="UP000887567"/>
    </source>
</evidence>
<dbReference type="EnsemblMetazoa" id="XM_021052929.1">
    <property type="protein sequence ID" value="XP_020908588.1"/>
    <property type="gene ID" value="LOC110246574"/>
</dbReference>
<protein>
    <recommendedName>
        <fullName evidence="4">Tyr recombinase domain-containing protein</fullName>
    </recommendedName>
</protein>
<dbReference type="OMA" id="ANEIRCP"/>
<dbReference type="RefSeq" id="XP_020908588.1">
    <property type="nucleotide sequence ID" value="XM_021052929.1"/>
</dbReference>
<sequence length="235" mass="25449">MVYVRYQLLVQMLPLLQVCDASKRLLGRPVVKKEILEVRHVKSIVDKFAQLGASLSDLQVAVLIVVGFAGFLRWSDLSVIKVEDVVFYDSHMDVVLPKRKNDQRRSGSAISIASTGSVYCPVSLTRRFILRAGLLSGPLFRECVSRGVVKSLSSKALSYASARSQVLSAFTAIGLDAKKFGLHSLRAGGASAAARAGIPGRLISSHGGWKSDVSRNGYIKDCKDSILAVSKSLKL</sequence>
<dbReference type="GeneID" id="110246574"/>
<dbReference type="PANTHER" id="PTHR34605:SF6">
    <property type="entry name" value="TYR RECOMBINASE DOMAIN-CONTAINING PROTEIN"/>
    <property type="match status" value="1"/>
</dbReference>
<organism evidence="2 3">
    <name type="scientific">Exaiptasia diaphana</name>
    <name type="common">Tropical sea anemone</name>
    <name type="synonym">Aiptasia pulchella</name>
    <dbReference type="NCBI Taxonomy" id="2652724"/>
    <lineage>
        <taxon>Eukaryota</taxon>
        <taxon>Metazoa</taxon>
        <taxon>Cnidaria</taxon>
        <taxon>Anthozoa</taxon>
        <taxon>Hexacorallia</taxon>
        <taxon>Actiniaria</taxon>
        <taxon>Aiptasiidae</taxon>
        <taxon>Exaiptasia</taxon>
    </lineage>
</organism>
<dbReference type="Gene3D" id="1.10.443.10">
    <property type="entry name" value="Intergrase catalytic core"/>
    <property type="match status" value="1"/>
</dbReference>
<accession>A0A913XRL4</accession>
<dbReference type="KEGG" id="epa:110246574"/>
<dbReference type="GO" id="GO:0015074">
    <property type="term" value="P:DNA integration"/>
    <property type="evidence" value="ECO:0007669"/>
    <property type="project" value="InterPro"/>
</dbReference>
<dbReference type="GO" id="GO:0003677">
    <property type="term" value="F:DNA binding"/>
    <property type="evidence" value="ECO:0007669"/>
    <property type="project" value="InterPro"/>
</dbReference>
<dbReference type="PANTHER" id="PTHR34605">
    <property type="entry name" value="PHAGE_INTEGRASE DOMAIN-CONTAINING PROTEIN"/>
    <property type="match status" value="1"/>
</dbReference>
<keyword evidence="3" id="KW-1185">Reference proteome</keyword>
<dbReference type="InterPro" id="IPR013762">
    <property type="entry name" value="Integrase-like_cat_sf"/>
</dbReference>
<dbReference type="InterPro" id="IPR052925">
    <property type="entry name" value="Phage_Integrase-like_Recomb"/>
</dbReference>
<dbReference type="OrthoDB" id="10039881at2759"/>
<evidence type="ECO:0000313" key="2">
    <source>
        <dbReference type="EnsemblMetazoa" id="XP_020908588.1"/>
    </source>
</evidence>
<reference evidence="2" key="1">
    <citation type="submission" date="2022-11" db="UniProtKB">
        <authorList>
            <consortium name="EnsemblMetazoa"/>
        </authorList>
    </citation>
    <scope>IDENTIFICATION</scope>
</reference>
<dbReference type="InterPro" id="IPR011010">
    <property type="entry name" value="DNA_brk_join_enz"/>
</dbReference>